<dbReference type="AlphaFoldDB" id="A0A812KP44"/>
<dbReference type="OrthoDB" id="2135133at2759"/>
<sequence length="345" mass="39109">MTRFTAANDQRLSAHFRTALERCVSSYKTRKTNLAMPVLLATLASESDLTAEHRQLAASVREMLDEQGPGLGKFGKHIHTLKELSITFQCSVGFGSKSSTFTFEASRSGDNVEDTDAHRGLESVLDEGFVHIKQKNIELWKVHSDEATRCALKENQAAEKNCRYFCLFTRVPMVHKANSRKHLLHCLSRSSTGTRMSQSMQNQVFEDWYNKDLAHDAATVWTNFYLFLGTPIIGRLRRATSFCSLFLCCSHDLFFRADRSLSCKGSWSCASSAVVDARSGRRLSRTFLPYVENLLHLSLYIYVYIYLYLFISAAAPKLSADFNLARLLMESVKTHHRCNSTAKRL</sequence>
<reference evidence="2" key="1">
    <citation type="submission" date="2021-02" db="EMBL/GenBank/DDBJ databases">
        <authorList>
            <person name="Dougan E. K."/>
            <person name="Rhodes N."/>
            <person name="Thang M."/>
            <person name="Chan C."/>
        </authorList>
    </citation>
    <scope>NUCLEOTIDE SEQUENCE</scope>
</reference>
<dbReference type="Proteomes" id="UP000604046">
    <property type="component" value="Unassembled WGS sequence"/>
</dbReference>
<accession>A0A812KP44</accession>
<evidence type="ECO:0000256" key="1">
    <source>
        <dbReference type="SAM" id="Phobius"/>
    </source>
</evidence>
<keyword evidence="3" id="KW-1185">Reference proteome</keyword>
<keyword evidence="1" id="KW-0812">Transmembrane</keyword>
<organism evidence="2 3">
    <name type="scientific">Symbiodinium natans</name>
    <dbReference type="NCBI Taxonomy" id="878477"/>
    <lineage>
        <taxon>Eukaryota</taxon>
        <taxon>Sar</taxon>
        <taxon>Alveolata</taxon>
        <taxon>Dinophyceae</taxon>
        <taxon>Suessiales</taxon>
        <taxon>Symbiodiniaceae</taxon>
        <taxon>Symbiodinium</taxon>
    </lineage>
</organism>
<proteinExistence type="predicted"/>
<gene>
    <name evidence="2" type="ORF">SNAT2548_LOCUS9422</name>
</gene>
<protein>
    <submittedName>
        <fullName evidence="2">Uncharacterized protein</fullName>
    </submittedName>
</protein>
<dbReference type="EMBL" id="CAJNDS010000734">
    <property type="protein sequence ID" value="CAE7230912.1"/>
    <property type="molecule type" value="Genomic_DNA"/>
</dbReference>
<name>A0A812KP44_9DINO</name>
<evidence type="ECO:0000313" key="2">
    <source>
        <dbReference type="EMBL" id="CAE7230912.1"/>
    </source>
</evidence>
<keyword evidence="1" id="KW-0472">Membrane</keyword>
<evidence type="ECO:0000313" key="3">
    <source>
        <dbReference type="Proteomes" id="UP000604046"/>
    </source>
</evidence>
<comment type="caution">
    <text evidence="2">The sequence shown here is derived from an EMBL/GenBank/DDBJ whole genome shotgun (WGS) entry which is preliminary data.</text>
</comment>
<feature type="transmembrane region" description="Helical" evidence="1">
    <location>
        <begin position="294"/>
        <end position="315"/>
    </location>
</feature>
<keyword evidence="1" id="KW-1133">Transmembrane helix</keyword>